<evidence type="ECO:0000313" key="2">
    <source>
        <dbReference type="Proteomes" id="UP001652504"/>
    </source>
</evidence>
<dbReference type="Proteomes" id="UP001652504">
    <property type="component" value="Unassembled WGS sequence"/>
</dbReference>
<gene>
    <name evidence="1" type="ORF">OE749_07620</name>
</gene>
<proteinExistence type="predicted"/>
<protein>
    <submittedName>
        <fullName evidence="1">Uncharacterized protein</fullName>
    </submittedName>
</protein>
<evidence type="ECO:0000313" key="1">
    <source>
        <dbReference type="EMBL" id="MCV2884559.1"/>
    </source>
</evidence>
<dbReference type="EMBL" id="JAOWKX010000003">
    <property type="protein sequence ID" value="MCV2884559.1"/>
    <property type="molecule type" value="Genomic_DNA"/>
</dbReference>
<comment type="caution">
    <text evidence="1">The sequence shown here is derived from an EMBL/GenBank/DDBJ whole genome shotgun (WGS) entry which is preliminary data.</text>
</comment>
<dbReference type="RefSeq" id="WP_263711840.1">
    <property type="nucleotide sequence ID" value="NZ_JAOWKX010000003.1"/>
</dbReference>
<reference evidence="1 2" key="1">
    <citation type="submission" date="2022-10" db="EMBL/GenBank/DDBJ databases">
        <title>Aestuariibacter sp. AA17 isolated from Montipora capitata coral fragment.</title>
        <authorList>
            <person name="Emsley S.A."/>
            <person name="Pfannmuller K.M."/>
            <person name="Loughran R.M."/>
            <person name="Shlafstein M."/>
            <person name="Papke E."/>
            <person name="Saw J.H."/>
            <person name="Ushijima B."/>
            <person name="Videau P."/>
        </authorList>
    </citation>
    <scope>NUCLEOTIDE SEQUENCE [LARGE SCALE GENOMIC DNA]</scope>
    <source>
        <strain evidence="1 2">AA17</strain>
    </source>
</reference>
<accession>A0ABT3A7K6</accession>
<name>A0ABT3A7K6_9ALTE</name>
<organism evidence="1 2">
    <name type="scientific">Fluctibacter corallii</name>
    <dbReference type="NCBI Taxonomy" id="2984329"/>
    <lineage>
        <taxon>Bacteria</taxon>
        <taxon>Pseudomonadati</taxon>
        <taxon>Pseudomonadota</taxon>
        <taxon>Gammaproteobacteria</taxon>
        <taxon>Alteromonadales</taxon>
        <taxon>Alteromonadaceae</taxon>
        <taxon>Fluctibacter</taxon>
    </lineage>
</organism>
<keyword evidence="2" id="KW-1185">Reference proteome</keyword>
<sequence>MKHPFASNYELKSNELENVAGATFQISQDIVEANRHKLKELRPGWVSTMAMGEEGGEYPGLLYK</sequence>